<evidence type="ECO:0000256" key="1">
    <source>
        <dbReference type="SAM" id="MobiDB-lite"/>
    </source>
</evidence>
<accession>A0A4C1WTX3</accession>
<reference evidence="2 3" key="1">
    <citation type="journal article" date="2019" name="Commun. Biol.">
        <title>The bagworm genome reveals a unique fibroin gene that provides high tensile strength.</title>
        <authorList>
            <person name="Kono N."/>
            <person name="Nakamura H."/>
            <person name="Ohtoshi R."/>
            <person name="Tomita M."/>
            <person name="Numata K."/>
            <person name="Arakawa K."/>
        </authorList>
    </citation>
    <scope>NUCLEOTIDE SEQUENCE [LARGE SCALE GENOMIC DNA]</scope>
</reference>
<keyword evidence="3" id="KW-1185">Reference proteome</keyword>
<feature type="region of interest" description="Disordered" evidence="1">
    <location>
        <begin position="1"/>
        <end position="97"/>
    </location>
</feature>
<proteinExistence type="predicted"/>
<dbReference type="EMBL" id="BGZK01000629">
    <property type="protein sequence ID" value="GBP53575.1"/>
    <property type="molecule type" value="Genomic_DNA"/>
</dbReference>
<comment type="caution">
    <text evidence="2">The sequence shown here is derived from an EMBL/GenBank/DDBJ whole genome shotgun (WGS) entry which is preliminary data.</text>
</comment>
<dbReference type="Proteomes" id="UP000299102">
    <property type="component" value="Unassembled WGS sequence"/>
</dbReference>
<name>A0A4C1WTX3_EUMVA</name>
<gene>
    <name evidence="2" type="ORF">EVAR_79789_1</name>
</gene>
<evidence type="ECO:0000313" key="3">
    <source>
        <dbReference type="Proteomes" id="UP000299102"/>
    </source>
</evidence>
<feature type="compositionally biased region" description="Low complexity" evidence="1">
    <location>
        <begin position="62"/>
        <end position="83"/>
    </location>
</feature>
<sequence>MGEWAAGPRGGARWRSVRSNDRRAARPRRLTGPPEGDSRRRSRIVRFTKKCFKDDGSRQRPRCAGAAPAAPRPLELSGTATTRARSRSHRATSGSAPALTLAVRLISVL</sequence>
<evidence type="ECO:0000313" key="2">
    <source>
        <dbReference type="EMBL" id="GBP53575.1"/>
    </source>
</evidence>
<protein>
    <submittedName>
        <fullName evidence="2">Uncharacterized protein</fullName>
    </submittedName>
</protein>
<feature type="compositionally biased region" description="Basic residues" evidence="1">
    <location>
        <begin position="40"/>
        <end position="50"/>
    </location>
</feature>
<organism evidence="2 3">
    <name type="scientific">Eumeta variegata</name>
    <name type="common">Bagworm moth</name>
    <name type="synonym">Eumeta japonica</name>
    <dbReference type="NCBI Taxonomy" id="151549"/>
    <lineage>
        <taxon>Eukaryota</taxon>
        <taxon>Metazoa</taxon>
        <taxon>Ecdysozoa</taxon>
        <taxon>Arthropoda</taxon>
        <taxon>Hexapoda</taxon>
        <taxon>Insecta</taxon>
        <taxon>Pterygota</taxon>
        <taxon>Neoptera</taxon>
        <taxon>Endopterygota</taxon>
        <taxon>Lepidoptera</taxon>
        <taxon>Glossata</taxon>
        <taxon>Ditrysia</taxon>
        <taxon>Tineoidea</taxon>
        <taxon>Psychidae</taxon>
        <taxon>Oiketicinae</taxon>
        <taxon>Eumeta</taxon>
    </lineage>
</organism>
<dbReference type="AlphaFoldDB" id="A0A4C1WTX3"/>